<evidence type="ECO:0000313" key="6">
    <source>
        <dbReference type="Proteomes" id="UP001264335"/>
    </source>
</evidence>
<comment type="caution">
    <text evidence="4">The sequence shown here is derived from an EMBL/GenBank/DDBJ whole genome shotgun (WGS) entry which is preliminary data.</text>
</comment>
<dbReference type="InterPro" id="IPR004590">
    <property type="entry name" value="ssDNA_annealing_RecT"/>
</dbReference>
<dbReference type="Proteomes" id="UP001264335">
    <property type="component" value="Unassembled WGS sequence"/>
</dbReference>
<reference evidence="2 6" key="2">
    <citation type="submission" date="2023-03" db="EMBL/GenBank/DDBJ databases">
        <authorList>
            <person name="Shen W."/>
            <person name="Cai J."/>
        </authorList>
    </citation>
    <scope>NUCLEOTIDE SEQUENCE [LARGE SCALE GENOMIC DNA]</scope>
    <source>
        <strain evidence="2">P33-2</strain>
        <strain evidence="3 6">Y2</strain>
    </source>
</reference>
<evidence type="ECO:0000313" key="3">
    <source>
        <dbReference type="EMBL" id="MDT2516430.1"/>
    </source>
</evidence>
<reference evidence="4 5" key="1">
    <citation type="submission" date="2017-10" db="EMBL/GenBank/DDBJ databases">
        <title>FDA dAtabase for Regulatory Grade micrObial Sequences (FDA-ARGOS): Supporting development and validation of Infectious Disease Dx tests.</title>
        <authorList>
            <person name="Campos J."/>
            <person name="Goldberg B."/>
            <person name="Tallon L.J."/>
            <person name="Sadzewicz L."/>
            <person name="Sengamalay N."/>
            <person name="Ott S."/>
            <person name="Godinez A."/>
            <person name="Nagaraj S."/>
            <person name="Vyas G."/>
            <person name="Aluvathingal J."/>
            <person name="Nadendla S."/>
            <person name="Geyer C."/>
            <person name="Nandy P."/>
            <person name="Hobson J."/>
            <person name="Sichtig H."/>
        </authorList>
    </citation>
    <scope>NUCLEOTIDE SEQUENCE [LARGE SCALE GENOMIC DNA]</scope>
    <source>
        <strain evidence="4 5">FDAARGOS_185</strain>
    </source>
</reference>
<dbReference type="Pfam" id="PF03837">
    <property type="entry name" value="RecT"/>
    <property type="match status" value="1"/>
</dbReference>
<dbReference type="EMBL" id="PDXQ01000002">
    <property type="protein sequence ID" value="TRZ29189.1"/>
    <property type="molecule type" value="Genomic_DNA"/>
</dbReference>
<dbReference type="Proteomes" id="UP000316316">
    <property type="component" value="Unassembled WGS sequence"/>
</dbReference>
<dbReference type="GO" id="GO:0006259">
    <property type="term" value="P:DNA metabolic process"/>
    <property type="evidence" value="ECO:0007669"/>
    <property type="project" value="InterPro"/>
</dbReference>
<dbReference type="GO" id="GO:0003677">
    <property type="term" value="F:DNA binding"/>
    <property type="evidence" value="ECO:0007669"/>
    <property type="project" value="InterPro"/>
</dbReference>
<accession>A0A4P8K8E5</accession>
<dbReference type="GeneID" id="69567786"/>
<dbReference type="EMBL" id="JARPWH010000125">
    <property type="protein sequence ID" value="MDT2404677.1"/>
    <property type="molecule type" value="Genomic_DNA"/>
</dbReference>
<gene>
    <name evidence="4" type="ORF">AUF17_21130</name>
    <name evidence="2" type="ORF">P7D43_20120</name>
    <name evidence="3" type="ORF">P7D79_19575</name>
</gene>
<dbReference type="RefSeq" id="WP_048720574.1">
    <property type="nucleotide sequence ID" value="NZ_CAAKNX010000127.1"/>
</dbReference>
<feature type="region of interest" description="Disordered" evidence="1">
    <location>
        <begin position="240"/>
        <end position="282"/>
    </location>
</feature>
<organism evidence="4 5">
    <name type="scientific">Enterococcus avium</name>
    <name type="common">Streptococcus avium</name>
    <dbReference type="NCBI Taxonomy" id="33945"/>
    <lineage>
        <taxon>Bacteria</taxon>
        <taxon>Bacillati</taxon>
        <taxon>Bacillota</taxon>
        <taxon>Bacilli</taxon>
        <taxon>Lactobacillales</taxon>
        <taxon>Enterococcaceae</taxon>
        <taxon>Enterococcus</taxon>
    </lineage>
</organism>
<dbReference type="InterPro" id="IPR018330">
    <property type="entry name" value="RecT_fam"/>
</dbReference>
<evidence type="ECO:0000313" key="4">
    <source>
        <dbReference type="EMBL" id="TRZ29189.1"/>
    </source>
</evidence>
<dbReference type="EMBL" id="JARPWY010000081">
    <property type="protein sequence ID" value="MDT2516430.1"/>
    <property type="molecule type" value="Genomic_DNA"/>
</dbReference>
<protein>
    <submittedName>
        <fullName evidence="4">Recombinase RecT</fullName>
    </submittedName>
</protein>
<proteinExistence type="predicted"/>
<dbReference type="AlphaFoldDB" id="A0A4P8K8E5"/>
<sequence>MATNSSLKNQLAENSQKQVNPSKLGLKALMNTPTMRKKFEDVLKDKSDGFMASVLNLVSNDSYLSSVEPMSIITSAMVAASLDLPVDKNLGYAWIVPYRGKAQFQLGYKGYIQLAQRSGQYKALNVIEVYEGELKGWNRLTEEFEFDQSGRQSNQVIGYVGYFELLNGFKKTVYWTKQEIERHKQKFSKSDFGWKNDYDAMAKKTVLRNMLSKWGILSIEMQKATITDETIVNDVTEDGSIISETEIEDGSERKEAEPIIDQSNDQTEEQTALFDDTKPPLK</sequence>
<evidence type="ECO:0000313" key="5">
    <source>
        <dbReference type="Proteomes" id="UP000316316"/>
    </source>
</evidence>
<dbReference type="NCBIfam" id="TIGR00616">
    <property type="entry name" value="rect"/>
    <property type="match status" value="1"/>
</dbReference>
<evidence type="ECO:0000313" key="2">
    <source>
        <dbReference type="EMBL" id="MDT2404677.1"/>
    </source>
</evidence>
<evidence type="ECO:0000256" key="1">
    <source>
        <dbReference type="SAM" id="MobiDB-lite"/>
    </source>
</evidence>
<name>A0A4P8K8E5_ENTAV</name>
<dbReference type="Proteomes" id="UP001260773">
    <property type="component" value="Unassembled WGS sequence"/>
</dbReference>